<dbReference type="PATRIC" id="fig|1608419.3.peg.1126"/>
<evidence type="ECO:0000313" key="2">
    <source>
        <dbReference type="EMBL" id="KKZ14474.1"/>
    </source>
</evidence>
<name>A0A0G8AYN2_9SYNE</name>
<reference evidence="2 3" key="2">
    <citation type="submission" date="2015-05" db="EMBL/GenBank/DDBJ databases">
        <title>Lifestyle Evolution in Cyanobacterial Symbionts of Sponges.</title>
        <authorList>
            <person name="Burgsdorf I."/>
            <person name="Slaby B.M."/>
            <person name="Handley K.M."/>
            <person name="Haber M."/>
            <person name="Blom J."/>
            <person name="Marshall C.W."/>
            <person name="Gilbert J.A."/>
            <person name="Hentschel U."/>
            <person name="Steindler L."/>
        </authorList>
    </citation>
    <scope>NUCLEOTIDE SEQUENCE [LARGE SCALE GENOMIC DNA]</scope>
    <source>
        <strain evidence="2">15L</strain>
    </source>
</reference>
<evidence type="ECO:0000256" key="1">
    <source>
        <dbReference type="SAM" id="MobiDB-lite"/>
    </source>
</evidence>
<protein>
    <recommendedName>
        <fullName evidence="4">DUF721 domain-containing protein</fullName>
    </recommendedName>
</protein>
<comment type="caution">
    <text evidence="2">The sequence shown here is derived from an EMBL/GenBank/DDBJ whole genome shotgun (WGS) entry which is preliminary data.</text>
</comment>
<dbReference type="AlphaFoldDB" id="A0A0G8AYN2"/>
<reference evidence="2 3" key="1">
    <citation type="submission" date="2015-02" db="EMBL/GenBank/DDBJ databases">
        <authorList>
            <person name="Slaby B."/>
            <person name="Hentschel U."/>
        </authorList>
    </citation>
    <scope>NUCLEOTIDE SEQUENCE [LARGE SCALE GENOMIC DNA]</scope>
    <source>
        <strain evidence="2">15L</strain>
    </source>
</reference>
<evidence type="ECO:0008006" key="4">
    <source>
        <dbReference type="Google" id="ProtNLM"/>
    </source>
</evidence>
<dbReference type="Proteomes" id="UP000035037">
    <property type="component" value="Unassembled WGS sequence"/>
</dbReference>
<organism evidence="2 3">
    <name type="scientific">Candidatus Synechococcus spongiarum 15L</name>
    <dbReference type="NCBI Taxonomy" id="1608419"/>
    <lineage>
        <taxon>Bacteria</taxon>
        <taxon>Bacillati</taxon>
        <taxon>Cyanobacteriota</taxon>
        <taxon>Cyanophyceae</taxon>
        <taxon>Synechococcales</taxon>
        <taxon>Synechococcaceae</taxon>
        <taxon>Synechococcus</taxon>
    </lineage>
</organism>
<proteinExistence type="predicted"/>
<evidence type="ECO:0000313" key="3">
    <source>
        <dbReference type="Proteomes" id="UP000035037"/>
    </source>
</evidence>
<dbReference type="EMBL" id="JYFQ01000020">
    <property type="protein sequence ID" value="KKZ14474.1"/>
    <property type="molecule type" value="Genomic_DNA"/>
</dbReference>
<feature type="region of interest" description="Disordered" evidence="1">
    <location>
        <begin position="115"/>
        <end position="140"/>
    </location>
</feature>
<dbReference type="InterPro" id="IPR007922">
    <property type="entry name" value="DciA-like"/>
</dbReference>
<sequence>MKGSGLGNGARVRPARVLRPPRRAMPQTLDHCLQTVQQQWTRPLARLGRQWSRWAGPGLAAHSRPLNLHGRTLTVAVDELRWLQAVQYSRHQLLGRLQAAGFAITDLRLQQRAPQPLSGLDGRQQQQNWEQHPSRGRKGTTICHRCKIPTPQGELERWGHCCFCQRESLPPPPRPGQVLR</sequence>
<accession>A0A0G8AYN2</accession>
<dbReference type="Pfam" id="PF05258">
    <property type="entry name" value="DciA"/>
    <property type="match status" value="1"/>
</dbReference>
<gene>
    <name evidence="2" type="ORF">TQ37_01135</name>
</gene>